<dbReference type="Proteomes" id="UP000475214">
    <property type="component" value="Unassembled WGS sequence"/>
</dbReference>
<comment type="caution">
    <text evidence="3">The sequence shown here is derived from an EMBL/GenBank/DDBJ whole genome shotgun (WGS) entry which is preliminary data.</text>
</comment>
<feature type="domain" description="D-serine dehydratase-like" evidence="2">
    <location>
        <begin position="363"/>
        <end position="473"/>
    </location>
</feature>
<evidence type="ECO:0000256" key="1">
    <source>
        <dbReference type="SAM" id="MobiDB-lite"/>
    </source>
</evidence>
<dbReference type="InterPro" id="IPR026956">
    <property type="entry name" value="D-ser_dehydrat-like_dom"/>
</dbReference>
<dbReference type="Gene3D" id="3.20.20.10">
    <property type="entry name" value="Alanine racemase"/>
    <property type="match status" value="1"/>
</dbReference>
<dbReference type="EMBL" id="JAAGOA010000003">
    <property type="protein sequence ID" value="NED99490.1"/>
    <property type="molecule type" value="Genomic_DNA"/>
</dbReference>
<sequence length="486" mass="52801">MNGDDEWLIDWRCKSFPPLAEGTPASQIGEAKWDLLTDFTTPVAALQESALAHNLDRMRSYCAEHGVRIAPHGKTTMSPELIRRQLEHGAWAMTAATAWQARAMLTFGVPRVIIANECIDPVGLQWIVHYMWVNRDAEVYVFVDSIDAVEAMRTAIQESVARARRPRNLSSATPSELATSATDGARSMLDRISAPSGDPASGGFPGFPGFPPVARPIPVLVEVGVVGGRAGVRDVSTAVAVGRAVAHAPELELAGVGCFEGVLGGRRVPEVVEPVREFLRTTRRVGEELMDADAFRAERPVILTAGGSAFFDQVVDVFTADREQYRRPVEVVIRSGCYVTHDHSTYREASPFRSAGESDFVPAMQVWSRVLSTPEPGLAIIDAGKRDISTDARMPLVLGRWRDGVYQPFGDGTGDDDAGGAASVIVDRFNDQHGYVQMTGAGTPPLRVGDLVALGISHPCTTFDKWRVIPVVDDERHVVGAVRTFF</sequence>
<dbReference type="Pfam" id="PF14031">
    <property type="entry name" value="D-ser_dehydrat"/>
    <property type="match status" value="1"/>
</dbReference>
<dbReference type="AlphaFoldDB" id="A0A6L9S3T0"/>
<keyword evidence="4" id="KW-1185">Reference proteome</keyword>
<feature type="region of interest" description="Disordered" evidence="1">
    <location>
        <begin position="163"/>
        <end position="182"/>
    </location>
</feature>
<accession>A0A6L9S3T0</accession>
<gene>
    <name evidence="3" type="ORF">G1H10_04850</name>
</gene>
<dbReference type="InterPro" id="IPR042208">
    <property type="entry name" value="D-ser_dehydrat-like_sf"/>
</dbReference>
<reference evidence="3 4" key="1">
    <citation type="submission" date="2020-02" db="EMBL/GenBank/DDBJ databases">
        <authorList>
            <person name="Li X.-J."/>
            <person name="Han X.-M."/>
        </authorList>
    </citation>
    <scope>NUCLEOTIDE SEQUENCE [LARGE SCALE GENOMIC DNA]</scope>
    <source>
        <strain evidence="3 4">CCTCC AB 2017055</strain>
    </source>
</reference>
<dbReference type="Gene3D" id="2.40.37.20">
    <property type="entry name" value="D-serine dehydratase-like domain"/>
    <property type="match status" value="1"/>
</dbReference>
<dbReference type="SUPFAM" id="SSF51419">
    <property type="entry name" value="PLP-binding barrel"/>
    <property type="match status" value="2"/>
</dbReference>
<evidence type="ECO:0000259" key="2">
    <source>
        <dbReference type="SMART" id="SM01119"/>
    </source>
</evidence>
<proteinExistence type="predicted"/>
<dbReference type="PANTHER" id="PTHR28004:SF8">
    <property type="entry name" value="D-SERINE DEAMINASE"/>
    <property type="match status" value="1"/>
</dbReference>
<evidence type="ECO:0000313" key="3">
    <source>
        <dbReference type="EMBL" id="NED99490.1"/>
    </source>
</evidence>
<dbReference type="SMART" id="SM01119">
    <property type="entry name" value="D-ser_dehydrat"/>
    <property type="match status" value="1"/>
</dbReference>
<dbReference type="PANTHER" id="PTHR28004">
    <property type="entry name" value="ZGC:162816-RELATED"/>
    <property type="match status" value="1"/>
</dbReference>
<name>A0A6L9S3T0_9ACTN</name>
<dbReference type="InterPro" id="IPR029066">
    <property type="entry name" value="PLP-binding_barrel"/>
</dbReference>
<protein>
    <recommendedName>
        <fullName evidence="2">D-serine dehydratase-like domain-containing protein</fullName>
    </recommendedName>
</protein>
<organism evidence="3 4">
    <name type="scientific">Phytoactinopolyspora halotolerans</name>
    <dbReference type="NCBI Taxonomy" id="1981512"/>
    <lineage>
        <taxon>Bacteria</taxon>
        <taxon>Bacillati</taxon>
        <taxon>Actinomycetota</taxon>
        <taxon>Actinomycetes</taxon>
        <taxon>Jiangellales</taxon>
        <taxon>Jiangellaceae</taxon>
        <taxon>Phytoactinopolyspora</taxon>
    </lineage>
</organism>
<dbReference type="InterPro" id="IPR051466">
    <property type="entry name" value="D-amino_acid_metab_enzyme"/>
</dbReference>
<feature type="compositionally biased region" description="Polar residues" evidence="1">
    <location>
        <begin position="168"/>
        <end position="182"/>
    </location>
</feature>
<evidence type="ECO:0000313" key="4">
    <source>
        <dbReference type="Proteomes" id="UP000475214"/>
    </source>
</evidence>